<dbReference type="RefSeq" id="WP_072899883.1">
    <property type="nucleotide sequence ID" value="NZ_FQXB01000001.1"/>
</dbReference>
<dbReference type="AlphaFoldDB" id="A0A1M5N363"/>
<dbReference type="EMBL" id="FQXB01000001">
    <property type="protein sequence ID" value="SHG83981.1"/>
    <property type="molecule type" value="Genomic_DNA"/>
</dbReference>
<keyword evidence="3" id="KW-1185">Reference proteome</keyword>
<evidence type="ECO:0000313" key="3">
    <source>
        <dbReference type="Proteomes" id="UP000184074"/>
    </source>
</evidence>
<proteinExistence type="predicted"/>
<reference evidence="2 3" key="1">
    <citation type="submission" date="2016-11" db="EMBL/GenBank/DDBJ databases">
        <authorList>
            <person name="Jaros S."/>
            <person name="Januszkiewicz K."/>
            <person name="Wedrychowicz H."/>
        </authorList>
    </citation>
    <scope>NUCLEOTIDE SEQUENCE [LARGE SCALE GENOMIC DNA]</scope>
    <source>
        <strain evidence="2 3">DSM 28715</strain>
    </source>
</reference>
<protein>
    <recommendedName>
        <fullName evidence="4">TadE-like protein</fullName>
    </recommendedName>
</protein>
<evidence type="ECO:0008006" key="4">
    <source>
        <dbReference type="Google" id="ProtNLM"/>
    </source>
</evidence>
<name>A0A1M5N363_9RHOB</name>
<dbReference type="OrthoDB" id="7876207at2"/>
<gene>
    <name evidence="2" type="ORF">SAMN05444003_1163</name>
</gene>
<keyword evidence="1" id="KW-0472">Membrane</keyword>
<evidence type="ECO:0000256" key="1">
    <source>
        <dbReference type="SAM" id="Phobius"/>
    </source>
</evidence>
<sequence length="193" mass="22200">MMISQFVKKLFQDWKSEEDGAVAVETILMLPILAWTYFAMMQFFHAYRHESISFKANITIADMFSREADYISPSYIDGAKSLLDFLSPIDDDPELRVTAFRWNEDDDEYQVAWSKERGSRGALTTDDLAGETDRIPIMYDGEMALLVETWIDYEPIFNIGMTGREMNAFTVISPRFTTQVCYNVGNDPSTQEC</sequence>
<accession>A0A1M5N363</accession>
<dbReference type="STRING" id="1508389.SAMN05444003_1163"/>
<keyword evidence="1" id="KW-1133">Transmembrane helix</keyword>
<organism evidence="2 3">
    <name type="scientific">Cognatiyoonia sediminum</name>
    <dbReference type="NCBI Taxonomy" id="1508389"/>
    <lineage>
        <taxon>Bacteria</taxon>
        <taxon>Pseudomonadati</taxon>
        <taxon>Pseudomonadota</taxon>
        <taxon>Alphaproteobacteria</taxon>
        <taxon>Rhodobacterales</taxon>
        <taxon>Paracoccaceae</taxon>
        <taxon>Cognatiyoonia</taxon>
    </lineage>
</organism>
<feature type="transmembrane region" description="Helical" evidence="1">
    <location>
        <begin position="20"/>
        <end position="40"/>
    </location>
</feature>
<dbReference type="Proteomes" id="UP000184074">
    <property type="component" value="Unassembled WGS sequence"/>
</dbReference>
<keyword evidence="1" id="KW-0812">Transmembrane</keyword>
<evidence type="ECO:0000313" key="2">
    <source>
        <dbReference type="EMBL" id="SHG83981.1"/>
    </source>
</evidence>